<evidence type="ECO:0000259" key="8">
    <source>
        <dbReference type="PROSITE" id="PS51330"/>
    </source>
</evidence>
<reference evidence="9 10" key="1">
    <citation type="journal article" date="2016" name="Nat. Commun.">
        <title>Thousands of microbial genomes shed light on interconnected biogeochemical processes in an aquifer system.</title>
        <authorList>
            <person name="Anantharaman K."/>
            <person name="Brown C.T."/>
            <person name="Hug L.A."/>
            <person name="Sharon I."/>
            <person name="Castelle C.J."/>
            <person name="Probst A.J."/>
            <person name="Thomas B.C."/>
            <person name="Singh A."/>
            <person name="Wilkins M.J."/>
            <person name="Karaoz U."/>
            <person name="Brodie E.L."/>
            <person name="Williams K.H."/>
            <person name="Hubbard S.S."/>
            <person name="Banfield J.F."/>
        </authorList>
    </citation>
    <scope>NUCLEOTIDE SEQUENCE [LARGE SCALE GENOMIC DNA]</scope>
</reference>
<dbReference type="SUPFAM" id="SSF53597">
    <property type="entry name" value="Dihydrofolate reductase-like"/>
    <property type="match status" value="1"/>
</dbReference>
<dbReference type="PROSITE" id="PS51330">
    <property type="entry name" value="DHFR_2"/>
    <property type="match status" value="1"/>
</dbReference>
<dbReference type="Proteomes" id="UP000177325">
    <property type="component" value="Unassembled WGS sequence"/>
</dbReference>
<dbReference type="Pfam" id="PF00186">
    <property type="entry name" value="DHFR_1"/>
    <property type="match status" value="1"/>
</dbReference>
<dbReference type="GO" id="GO:0004146">
    <property type="term" value="F:dihydrofolate reductase activity"/>
    <property type="evidence" value="ECO:0007669"/>
    <property type="project" value="UniProtKB-EC"/>
</dbReference>
<evidence type="ECO:0000313" key="10">
    <source>
        <dbReference type="Proteomes" id="UP000177325"/>
    </source>
</evidence>
<keyword evidence="5 7" id="KW-0521">NADP</keyword>
<sequence length="173" mass="19363">MMHFPKVPVVIVAAISAKDRAIGYENKLLWHIPEDLKRFKNLTQGHPIIMGRKTFESIVAILGKPLPGRVNIVVTRNPEYAEPGAITAGSLEAAFAIAERENPTEIHIGGGAEIYNAALPFTSRLHLTLVDSDAVGDTFFPEYENDFVETDRWGVNTHEGISYEWVDYRRKES</sequence>
<dbReference type="PRINTS" id="PR00070">
    <property type="entry name" value="DHFR"/>
</dbReference>
<comment type="caution">
    <text evidence="9">The sequence shown here is derived from an EMBL/GenBank/DDBJ whole genome shotgun (WGS) entry which is preliminary data.</text>
</comment>
<dbReference type="UniPathway" id="UPA00077">
    <property type="reaction ID" value="UER00158"/>
</dbReference>
<dbReference type="PANTHER" id="PTHR48069">
    <property type="entry name" value="DIHYDROFOLATE REDUCTASE"/>
    <property type="match status" value="1"/>
</dbReference>
<dbReference type="GO" id="GO:0046452">
    <property type="term" value="P:dihydrofolate metabolic process"/>
    <property type="evidence" value="ECO:0007669"/>
    <property type="project" value="TreeGrafter"/>
</dbReference>
<keyword evidence="6 7" id="KW-0560">Oxidoreductase</keyword>
<comment type="function">
    <text evidence="7">Key enzyme in folate metabolism. Catalyzes an essential reaction for de novo glycine and purine synthesis, and for DNA precursor synthesis.</text>
</comment>
<dbReference type="GO" id="GO:0050661">
    <property type="term" value="F:NADP binding"/>
    <property type="evidence" value="ECO:0007669"/>
    <property type="project" value="InterPro"/>
</dbReference>
<evidence type="ECO:0000256" key="5">
    <source>
        <dbReference type="ARBA" id="ARBA00022857"/>
    </source>
</evidence>
<dbReference type="InterPro" id="IPR001796">
    <property type="entry name" value="DHFR_dom"/>
</dbReference>
<dbReference type="STRING" id="1798525.A3G90_00300"/>
<evidence type="ECO:0000256" key="3">
    <source>
        <dbReference type="ARBA" id="ARBA00012856"/>
    </source>
</evidence>
<dbReference type="Gene3D" id="3.40.430.10">
    <property type="entry name" value="Dihydrofolate Reductase, subunit A"/>
    <property type="match status" value="1"/>
</dbReference>
<comment type="pathway">
    <text evidence="1 7">Cofactor biosynthesis; tetrahydrofolate biosynthesis; 5,6,7,8-tetrahydrofolate from 7,8-dihydrofolate: step 1/1.</text>
</comment>
<dbReference type="CDD" id="cd00209">
    <property type="entry name" value="DHFR"/>
    <property type="match status" value="1"/>
</dbReference>
<evidence type="ECO:0000256" key="7">
    <source>
        <dbReference type="PIRNR" id="PIRNR000194"/>
    </source>
</evidence>
<dbReference type="GO" id="GO:0006730">
    <property type="term" value="P:one-carbon metabolic process"/>
    <property type="evidence" value="ECO:0007669"/>
    <property type="project" value="UniProtKB-KW"/>
</dbReference>
<dbReference type="EMBL" id="MFMM01000001">
    <property type="protein sequence ID" value="OGG84523.1"/>
    <property type="molecule type" value="Genomic_DNA"/>
</dbReference>
<organism evidence="9 10">
    <name type="scientific">Candidatus Kaiserbacteria bacterium RIFCSPLOWO2_12_FULL_45_26</name>
    <dbReference type="NCBI Taxonomy" id="1798525"/>
    <lineage>
        <taxon>Bacteria</taxon>
        <taxon>Candidatus Kaiseribacteriota</taxon>
    </lineage>
</organism>
<evidence type="ECO:0000313" key="9">
    <source>
        <dbReference type="EMBL" id="OGG84523.1"/>
    </source>
</evidence>
<dbReference type="AlphaFoldDB" id="A0A1F6FFA0"/>
<evidence type="ECO:0000256" key="1">
    <source>
        <dbReference type="ARBA" id="ARBA00004903"/>
    </source>
</evidence>
<name>A0A1F6FFA0_9BACT</name>
<protein>
    <recommendedName>
        <fullName evidence="3 7">Dihydrofolate reductase</fullName>
        <ecNumber evidence="3 7">1.5.1.3</ecNumber>
    </recommendedName>
</protein>
<dbReference type="GO" id="GO:0005829">
    <property type="term" value="C:cytosol"/>
    <property type="evidence" value="ECO:0007669"/>
    <property type="project" value="TreeGrafter"/>
</dbReference>
<feature type="domain" description="DHFR" evidence="8">
    <location>
        <begin position="8"/>
        <end position="170"/>
    </location>
</feature>
<proteinExistence type="inferred from homology"/>
<evidence type="ECO:0000256" key="6">
    <source>
        <dbReference type="ARBA" id="ARBA00023002"/>
    </source>
</evidence>
<accession>A0A1F6FFA0</accession>
<dbReference type="PANTHER" id="PTHR48069:SF3">
    <property type="entry name" value="DIHYDROFOLATE REDUCTASE"/>
    <property type="match status" value="1"/>
</dbReference>
<comment type="catalytic activity">
    <reaction evidence="7">
        <text>(6S)-5,6,7,8-tetrahydrofolate + NADP(+) = 7,8-dihydrofolate + NADPH + H(+)</text>
        <dbReference type="Rhea" id="RHEA:15009"/>
        <dbReference type="ChEBI" id="CHEBI:15378"/>
        <dbReference type="ChEBI" id="CHEBI:57451"/>
        <dbReference type="ChEBI" id="CHEBI:57453"/>
        <dbReference type="ChEBI" id="CHEBI:57783"/>
        <dbReference type="ChEBI" id="CHEBI:58349"/>
        <dbReference type="EC" id="1.5.1.3"/>
    </reaction>
</comment>
<dbReference type="PIRSF" id="PIRSF000194">
    <property type="entry name" value="DHFR"/>
    <property type="match status" value="1"/>
</dbReference>
<dbReference type="GO" id="GO:0046655">
    <property type="term" value="P:folic acid metabolic process"/>
    <property type="evidence" value="ECO:0007669"/>
    <property type="project" value="TreeGrafter"/>
</dbReference>
<comment type="similarity">
    <text evidence="2 7">Belongs to the dihydrofolate reductase family.</text>
</comment>
<dbReference type="EC" id="1.5.1.3" evidence="3 7"/>
<dbReference type="InterPro" id="IPR012259">
    <property type="entry name" value="DHFR"/>
</dbReference>
<evidence type="ECO:0000256" key="2">
    <source>
        <dbReference type="ARBA" id="ARBA00009539"/>
    </source>
</evidence>
<gene>
    <name evidence="9" type="ORF">A3G90_00300</name>
</gene>
<dbReference type="InterPro" id="IPR024072">
    <property type="entry name" value="DHFR-like_dom_sf"/>
</dbReference>
<evidence type="ECO:0000256" key="4">
    <source>
        <dbReference type="ARBA" id="ARBA00022563"/>
    </source>
</evidence>
<dbReference type="GO" id="GO:0046654">
    <property type="term" value="P:tetrahydrofolate biosynthetic process"/>
    <property type="evidence" value="ECO:0007669"/>
    <property type="project" value="UniProtKB-UniPathway"/>
</dbReference>
<keyword evidence="4 7" id="KW-0554">One-carbon metabolism</keyword>